<dbReference type="PANTHER" id="PTHR43433">
    <property type="entry name" value="HYDROLASE, ALPHA/BETA FOLD FAMILY PROTEIN"/>
    <property type="match status" value="1"/>
</dbReference>
<dbReference type="PANTHER" id="PTHR43433:SF3">
    <property type="entry name" value="NON-HEME CHLOROPEROXIDASE"/>
    <property type="match status" value="1"/>
</dbReference>
<dbReference type="PRINTS" id="PR00111">
    <property type="entry name" value="ABHYDROLASE"/>
</dbReference>
<organism evidence="1 2">
    <name type="scientific">Niveispirillum cyanobacteriorum</name>
    <dbReference type="NCBI Taxonomy" id="1612173"/>
    <lineage>
        <taxon>Bacteria</taxon>
        <taxon>Pseudomonadati</taxon>
        <taxon>Pseudomonadota</taxon>
        <taxon>Alphaproteobacteria</taxon>
        <taxon>Rhodospirillales</taxon>
        <taxon>Azospirillaceae</taxon>
        <taxon>Niveispirillum</taxon>
    </lineage>
</organism>
<dbReference type="EMBL" id="CP025613">
    <property type="protein sequence ID" value="AUN33618.1"/>
    <property type="molecule type" value="Genomic_DNA"/>
</dbReference>
<dbReference type="Gene3D" id="3.40.50.1820">
    <property type="entry name" value="alpha/beta hydrolase"/>
    <property type="match status" value="1"/>
</dbReference>
<dbReference type="InterPro" id="IPR000073">
    <property type="entry name" value="AB_hydrolase_1"/>
</dbReference>
<dbReference type="SUPFAM" id="SSF53474">
    <property type="entry name" value="alpha/beta-Hydrolases"/>
    <property type="match status" value="1"/>
</dbReference>
<evidence type="ECO:0000313" key="2">
    <source>
        <dbReference type="Proteomes" id="UP000234752"/>
    </source>
</evidence>
<protein>
    <submittedName>
        <fullName evidence="1">Alpha/beta hydrolase</fullName>
    </submittedName>
</protein>
<dbReference type="InterPro" id="IPR050471">
    <property type="entry name" value="AB_hydrolase"/>
</dbReference>
<dbReference type="KEGG" id="ncb:C0V82_21315"/>
<keyword evidence="1" id="KW-0378">Hydrolase</keyword>
<dbReference type="Pfam" id="PF12697">
    <property type="entry name" value="Abhydrolase_6"/>
    <property type="match status" value="1"/>
</dbReference>
<evidence type="ECO:0000313" key="1">
    <source>
        <dbReference type="EMBL" id="AUN33618.1"/>
    </source>
</evidence>
<sequence length="289" mass="30745">MQVGTTAQAADKAPVPAPTSVTAPDGTRLYARCWGDGPATLVFLAGWALPSEAWAYQMLSLSGQGFRCIAYDRRGHGRSDDPGRGYDYDTLAADLGAVLAAFDVRDATIIAHSMSGGEVVRFLSRGTADAAARIGRILFLATTLPCLMAKPDNPTGVPAAMFDGARKQMQADFPNWIDVNADPFVVPATSAGMRTWIKNIMMATTLRAVADLNKAMVEADFRPELSALSKPVLFIHGDRDASAPLPISAGPAAKLVRGARLTVYEGAPHGLFITHIERLNADIATFARS</sequence>
<dbReference type="InterPro" id="IPR029058">
    <property type="entry name" value="AB_hydrolase_fold"/>
</dbReference>
<dbReference type="OrthoDB" id="9779853at2"/>
<gene>
    <name evidence="1" type="ORF">C0V82_21315</name>
</gene>
<accession>A0A2K9NKL6</accession>
<proteinExistence type="predicted"/>
<name>A0A2K9NKL6_9PROT</name>
<dbReference type="GO" id="GO:0016787">
    <property type="term" value="F:hydrolase activity"/>
    <property type="evidence" value="ECO:0007669"/>
    <property type="project" value="UniProtKB-KW"/>
</dbReference>
<dbReference type="Proteomes" id="UP000234752">
    <property type="component" value="Plasmid unnamed1"/>
</dbReference>
<dbReference type="AlphaFoldDB" id="A0A2K9NKL6"/>
<geneLocation type="plasmid" evidence="1 2">
    <name>unnamed1</name>
</geneLocation>
<reference evidence="1 2" key="1">
    <citation type="submission" date="2017-12" db="EMBL/GenBank/DDBJ databases">
        <title>Genomes of bacteria within cyanobacterial aggregates.</title>
        <authorList>
            <person name="Cai H."/>
        </authorList>
    </citation>
    <scope>NUCLEOTIDE SEQUENCE [LARGE SCALE GENOMIC DNA]</scope>
    <source>
        <strain evidence="1 2">TH16</strain>
        <plasmid evidence="1 2">unnamed1</plasmid>
    </source>
</reference>
<keyword evidence="1" id="KW-0614">Plasmid</keyword>
<keyword evidence="2" id="KW-1185">Reference proteome</keyword>